<dbReference type="STRING" id="13370.A0A448YS07"/>
<feature type="compositionally biased region" description="Basic and acidic residues" evidence="11">
    <location>
        <begin position="87"/>
        <end position="98"/>
    </location>
</feature>
<evidence type="ECO:0000256" key="4">
    <source>
        <dbReference type="ARBA" id="ARBA00022448"/>
    </source>
</evidence>
<keyword evidence="5" id="KW-0963">Cytoplasm</keyword>
<comment type="similarity">
    <text evidence="3">Belongs to the sorting nexin family.</text>
</comment>
<dbReference type="PANTHER" id="PTHR45949">
    <property type="entry name" value="SORTING NEXIN-4"/>
    <property type="match status" value="1"/>
</dbReference>
<evidence type="ECO:0000313" key="14">
    <source>
        <dbReference type="Proteomes" id="UP000290900"/>
    </source>
</evidence>
<gene>
    <name evidence="13" type="ORF">BRENAR_LOCUS4416</name>
</gene>
<dbReference type="EMBL" id="CAACVR010000056">
    <property type="protein sequence ID" value="VEU23687.1"/>
    <property type="molecule type" value="Genomic_DNA"/>
</dbReference>
<dbReference type="PANTHER" id="PTHR45949:SF2">
    <property type="entry name" value="SORTING NEXIN-4"/>
    <property type="match status" value="1"/>
</dbReference>
<dbReference type="InterPro" id="IPR036871">
    <property type="entry name" value="PX_dom_sf"/>
</dbReference>
<reference evidence="13 14" key="1">
    <citation type="submission" date="2018-12" db="EMBL/GenBank/DDBJ databases">
        <authorList>
            <person name="Tiukova I."/>
            <person name="Dainat J."/>
        </authorList>
    </citation>
    <scope>NUCLEOTIDE SEQUENCE [LARGE SCALE GENOMIC DNA]</scope>
</reference>
<dbReference type="FunCoup" id="A0A448YS07">
    <property type="interactions" value="525"/>
</dbReference>
<evidence type="ECO:0000256" key="8">
    <source>
        <dbReference type="ARBA" id="ARBA00040748"/>
    </source>
</evidence>
<dbReference type="Gene3D" id="3.30.1520.10">
    <property type="entry name" value="Phox-like domain"/>
    <property type="match status" value="1"/>
</dbReference>
<evidence type="ECO:0000256" key="10">
    <source>
        <dbReference type="SAM" id="Coils"/>
    </source>
</evidence>
<keyword evidence="7" id="KW-0472">Membrane</keyword>
<dbReference type="AlphaFoldDB" id="A0A448YS07"/>
<organism evidence="13 14">
    <name type="scientific">Brettanomyces naardenensis</name>
    <name type="common">Yeast</name>
    <dbReference type="NCBI Taxonomy" id="13370"/>
    <lineage>
        <taxon>Eukaryota</taxon>
        <taxon>Fungi</taxon>
        <taxon>Dikarya</taxon>
        <taxon>Ascomycota</taxon>
        <taxon>Saccharomycotina</taxon>
        <taxon>Pichiomycetes</taxon>
        <taxon>Pichiales</taxon>
        <taxon>Pichiaceae</taxon>
        <taxon>Brettanomyces</taxon>
    </lineage>
</organism>
<evidence type="ECO:0000256" key="3">
    <source>
        <dbReference type="ARBA" id="ARBA00010883"/>
    </source>
</evidence>
<keyword evidence="4" id="KW-0813">Transport</keyword>
<dbReference type="GO" id="GO:0005769">
    <property type="term" value="C:early endosome"/>
    <property type="evidence" value="ECO:0007669"/>
    <property type="project" value="TreeGrafter"/>
</dbReference>
<dbReference type="PROSITE" id="PS50195">
    <property type="entry name" value="PX"/>
    <property type="match status" value="1"/>
</dbReference>
<feature type="domain" description="PX" evidence="12">
    <location>
        <begin position="153"/>
        <end position="274"/>
    </location>
</feature>
<dbReference type="CDD" id="cd06863">
    <property type="entry name" value="PX_Atg24p"/>
    <property type="match status" value="1"/>
</dbReference>
<dbReference type="GO" id="GO:0015031">
    <property type="term" value="P:protein transport"/>
    <property type="evidence" value="ECO:0007669"/>
    <property type="project" value="TreeGrafter"/>
</dbReference>
<feature type="compositionally biased region" description="Polar residues" evidence="11">
    <location>
        <begin position="99"/>
        <end position="113"/>
    </location>
</feature>
<accession>A0A448YS07</accession>
<keyword evidence="6" id="KW-0446">Lipid-binding</keyword>
<dbReference type="Pfam" id="PF00787">
    <property type="entry name" value="PX"/>
    <property type="match status" value="1"/>
</dbReference>
<dbReference type="SMART" id="SM00312">
    <property type="entry name" value="PX"/>
    <property type="match status" value="1"/>
</dbReference>
<evidence type="ECO:0000256" key="1">
    <source>
        <dbReference type="ARBA" id="ARBA00004184"/>
    </source>
</evidence>
<dbReference type="InterPro" id="IPR027267">
    <property type="entry name" value="AH/BAR_dom_sf"/>
</dbReference>
<keyword evidence="14" id="KW-1185">Reference proteome</keyword>
<evidence type="ECO:0000256" key="9">
    <source>
        <dbReference type="ARBA" id="ARBA00041273"/>
    </source>
</evidence>
<feature type="coiled-coil region" evidence="10">
    <location>
        <begin position="501"/>
        <end position="535"/>
    </location>
</feature>
<dbReference type="InterPro" id="IPR001683">
    <property type="entry name" value="PX_dom"/>
</dbReference>
<evidence type="ECO:0000259" key="12">
    <source>
        <dbReference type="PROSITE" id="PS50195"/>
    </source>
</evidence>
<comment type="subcellular location">
    <subcellularLocation>
        <location evidence="2">Cytoplasm</location>
    </subcellularLocation>
    <subcellularLocation>
        <location evidence="1">Endomembrane system</location>
        <topology evidence="1">Peripheral membrane protein</topology>
    </subcellularLocation>
</comment>
<feature type="region of interest" description="Disordered" evidence="11">
    <location>
        <begin position="1"/>
        <end position="155"/>
    </location>
</feature>
<evidence type="ECO:0000256" key="5">
    <source>
        <dbReference type="ARBA" id="ARBA00022490"/>
    </source>
</evidence>
<sequence>MSDQFTSVQWDKDEETTENTDNTASSIPEVQPENEEVGNDNSNEPLTHLEGDAEDDDNGTASEEADEDDKTDPGSGLITQEMLDAQKSSDGKEIREGNSENSKQSESLPQVETASLADEEPAPVPQPGPALQAESEYSKKPVELENTKTNTDYPIETSVEDPLTEHDVQNTYITYQITVRSRAPNFPDGAFQTRRRYSDFYFLYECLINDFPTLLVPPLPNKQRLEYIKGGRFSDEFTKKRSISLSNFLHRVCKHPILRKSDVLHIFLADTDQWNTYKANLKVPSVGSIDATNSASQNLETVTEFIMNSFKKPTVETQNKKEFQEIQDKTTKLQESLGKIDHIYGKVLHRQQSIADDMSKFGEEFGNLTLLLNNNLEGKHQELEDLDDDTNKMVKQFKNFASNLTQISEGIYNLDHKIEYNYLTALKDLEHYILQLKNLMKLKDAKALDYEMLSNYSEKTKQERNHLINGGSITSSAEGTLSFLTRKLESIAGIGANNQSGNLTNDRIEKLTARIDVLEAEKDKADKIYHQYQRDIVTEFQFFNQIKDEEISSSLKDLANYYLDFYSKAAEEMKEFDADVETKSGLFENQLTKDGKLFSNNEVQKNSLIIADNLQKIEDMSKK</sequence>
<evidence type="ECO:0000256" key="7">
    <source>
        <dbReference type="ARBA" id="ARBA00023136"/>
    </source>
</evidence>
<dbReference type="OrthoDB" id="205639at2759"/>
<dbReference type="Proteomes" id="UP000290900">
    <property type="component" value="Unassembled WGS sequence"/>
</dbReference>
<dbReference type="GO" id="GO:0034727">
    <property type="term" value="P:piecemeal microautophagy of the nucleus"/>
    <property type="evidence" value="ECO:0007669"/>
    <property type="project" value="TreeGrafter"/>
</dbReference>
<keyword evidence="10" id="KW-0175">Coiled coil</keyword>
<dbReference type="GO" id="GO:0032456">
    <property type="term" value="P:endocytic recycling"/>
    <property type="evidence" value="ECO:0007669"/>
    <property type="project" value="TreeGrafter"/>
</dbReference>
<evidence type="ECO:0000256" key="6">
    <source>
        <dbReference type="ARBA" id="ARBA00023121"/>
    </source>
</evidence>
<dbReference type="GO" id="GO:0061709">
    <property type="term" value="P:reticulophagy"/>
    <property type="evidence" value="ECO:0007669"/>
    <property type="project" value="TreeGrafter"/>
</dbReference>
<dbReference type="Gene3D" id="1.20.1270.60">
    <property type="entry name" value="Arfaptin homology (AH) domain/BAR domain"/>
    <property type="match status" value="1"/>
</dbReference>
<dbReference type="InParanoid" id="A0A448YS07"/>
<dbReference type="SUPFAM" id="SSF103657">
    <property type="entry name" value="BAR/IMD domain-like"/>
    <property type="match status" value="1"/>
</dbReference>
<dbReference type="SUPFAM" id="SSF64268">
    <property type="entry name" value="PX domain"/>
    <property type="match status" value="1"/>
</dbReference>
<feature type="compositionally biased region" description="Basic and acidic residues" evidence="11">
    <location>
        <begin position="136"/>
        <end position="146"/>
    </location>
</feature>
<evidence type="ECO:0000256" key="11">
    <source>
        <dbReference type="SAM" id="MobiDB-lite"/>
    </source>
</evidence>
<protein>
    <recommendedName>
        <fullName evidence="8">Sorting nexin-4</fullName>
    </recommendedName>
    <alternativeName>
        <fullName evidence="9">Autophagy-related protein 24</fullName>
    </alternativeName>
</protein>
<feature type="compositionally biased region" description="Acidic residues" evidence="11">
    <location>
        <begin position="52"/>
        <end position="70"/>
    </location>
</feature>
<evidence type="ECO:0000256" key="2">
    <source>
        <dbReference type="ARBA" id="ARBA00004496"/>
    </source>
</evidence>
<name>A0A448YS07_BRENA</name>
<proteinExistence type="inferred from homology"/>
<dbReference type="GO" id="GO:0000422">
    <property type="term" value="P:autophagy of mitochondrion"/>
    <property type="evidence" value="ECO:0007669"/>
    <property type="project" value="TreeGrafter"/>
</dbReference>
<evidence type="ECO:0000313" key="13">
    <source>
        <dbReference type="EMBL" id="VEU23687.1"/>
    </source>
</evidence>
<dbReference type="GO" id="GO:0000407">
    <property type="term" value="C:phagophore assembly site"/>
    <property type="evidence" value="ECO:0007669"/>
    <property type="project" value="TreeGrafter"/>
</dbReference>
<dbReference type="GO" id="GO:0035091">
    <property type="term" value="F:phosphatidylinositol binding"/>
    <property type="evidence" value="ECO:0007669"/>
    <property type="project" value="InterPro"/>
</dbReference>